<accession>Q22NJ1</accession>
<dbReference type="KEGG" id="tet:TTHERM_00200560"/>
<feature type="chain" id="PRO_5004201070" description="Kinase domain protein" evidence="1">
    <location>
        <begin position="23"/>
        <end position="279"/>
    </location>
</feature>
<dbReference type="InterPro" id="IPR032675">
    <property type="entry name" value="LRR_dom_sf"/>
</dbReference>
<dbReference type="InterPro" id="IPR001611">
    <property type="entry name" value="Leu-rich_rpt"/>
</dbReference>
<protein>
    <recommendedName>
        <fullName evidence="4">Kinase domain protein</fullName>
    </recommendedName>
</protein>
<evidence type="ECO:0008006" key="4">
    <source>
        <dbReference type="Google" id="ProtNLM"/>
    </source>
</evidence>
<name>Q22NJ1_TETTS</name>
<evidence type="ECO:0000313" key="2">
    <source>
        <dbReference type="EMBL" id="EAR86794.2"/>
    </source>
</evidence>
<dbReference type="AlphaFoldDB" id="Q22NJ1"/>
<dbReference type="OrthoDB" id="120976at2759"/>
<reference evidence="3" key="1">
    <citation type="journal article" date="2006" name="PLoS Biol.">
        <title>Macronuclear genome sequence of the ciliate Tetrahymena thermophila, a model eukaryote.</title>
        <authorList>
            <person name="Eisen J.A."/>
            <person name="Coyne R.S."/>
            <person name="Wu M."/>
            <person name="Wu D."/>
            <person name="Thiagarajan M."/>
            <person name="Wortman J.R."/>
            <person name="Badger J.H."/>
            <person name="Ren Q."/>
            <person name="Amedeo P."/>
            <person name="Jones K.M."/>
            <person name="Tallon L.J."/>
            <person name="Delcher A.L."/>
            <person name="Salzberg S.L."/>
            <person name="Silva J.C."/>
            <person name="Haas B.J."/>
            <person name="Majoros W.H."/>
            <person name="Farzad M."/>
            <person name="Carlton J.M."/>
            <person name="Smith R.K. Jr."/>
            <person name="Garg J."/>
            <person name="Pearlman R.E."/>
            <person name="Karrer K.M."/>
            <person name="Sun L."/>
            <person name="Manning G."/>
            <person name="Elde N.C."/>
            <person name="Turkewitz A.P."/>
            <person name="Asai D.J."/>
            <person name="Wilkes D.E."/>
            <person name="Wang Y."/>
            <person name="Cai H."/>
            <person name="Collins K."/>
            <person name="Stewart B.A."/>
            <person name="Lee S.R."/>
            <person name="Wilamowska K."/>
            <person name="Weinberg Z."/>
            <person name="Ruzzo W.L."/>
            <person name="Wloga D."/>
            <person name="Gaertig J."/>
            <person name="Frankel J."/>
            <person name="Tsao C.-C."/>
            <person name="Gorovsky M.A."/>
            <person name="Keeling P.J."/>
            <person name="Waller R.F."/>
            <person name="Patron N.J."/>
            <person name="Cherry J.M."/>
            <person name="Stover N.A."/>
            <person name="Krieger C.J."/>
            <person name="del Toro C."/>
            <person name="Ryder H.F."/>
            <person name="Williamson S.C."/>
            <person name="Barbeau R.A."/>
            <person name="Hamilton E.P."/>
            <person name="Orias E."/>
        </authorList>
    </citation>
    <scope>NUCLEOTIDE SEQUENCE [LARGE SCALE GENOMIC DNA]</scope>
    <source>
        <strain evidence="3">SB210</strain>
    </source>
</reference>
<keyword evidence="3" id="KW-1185">Reference proteome</keyword>
<organism evidence="2 3">
    <name type="scientific">Tetrahymena thermophila (strain SB210)</name>
    <dbReference type="NCBI Taxonomy" id="312017"/>
    <lineage>
        <taxon>Eukaryota</taxon>
        <taxon>Sar</taxon>
        <taxon>Alveolata</taxon>
        <taxon>Ciliophora</taxon>
        <taxon>Intramacronucleata</taxon>
        <taxon>Oligohymenophorea</taxon>
        <taxon>Hymenostomatida</taxon>
        <taxon>Tetrahymenina</taxon>
        <taxon>Tetrahymenidae</taxon>
        <taxon>Tetrahymena</taxon>
    </lineage>
</organism>
<dbReference type="Proteomes" id="UP000009168">
    <property type="component" value="Unassembled WGS sequence"/>
</dbReference>
<evidence type="ECO:0000313" key="3">
    <source>
        <dbReference type="Proteomes" id="UP000009168"/>
    </source>
</evidence>
<dbReference type="Gene3D" id="3.80.10.10">
    <property type="entry name" value="Ribonuclease Inhibitor"/>
    <property type="match status" value="1"/>
</dbReference>
<feature type="signal peptide" evidence="1">
    <location>
        <begin position="1"/>
        <end position="22"/>
    </location>
</feature>
<dbReference type="InParanoid" id="Q22NJ1"/>
<sequence length="279" mass="32298">MNCQFKLKTLLQLNFYFDFLLCLDFYDNKNLCDDHIFLLSEVISKNQNLKKIDIELGWNQYISQQSINFISSCLLDKQSLKYLSLSFHYLKKIESINNLNQSLFNLVNLQNFSLTLGGCSKLNNNEINQLFLLIQNMKQLQELYLDVYCCHISDELVNILGDSLQKCQCIKKLNLNLGSNSQIINIQSLGMVIHLSQLIELQFNLNNCFNLSQGPFGCCSQNIINIEKFSVNLDQCKSVAINSLKQFTSDLKFLVNLKELNLLQDLQIYTKLKKIVFKN</sequence>
<dbReference type="EMBL" id="GG662857">
    <property type="protein sequence ID" value="EAR86794.2"/>
    <property type="molecule type" value="Genomic_DNA"/>
</dbReference>
<dbReference type="RefSeq" id="XP_001007039.2">
    <property type="nucleotide sequence ID" value="XM_001007039.2"/>
</dbReference>
<proteinExistence type="predicted"/>
<dbReference type="PROSITE" id="PS51450">
    <property type="entry name" value="LRR"/>
    <property type="match status" value="1"/>
</dbReference>
<keyword evidence="1" id="KW-0732">Signal</keyword>
<dbReference type="SUPFAM" id="SSF52047">
    <property type="entry name" value="RNI-like"/>
    <property type="match status" value="1"/>
</dbReference>
<dbReference type="GeneID" id="7823539"/>
<gene>
    <name evidence="2" type="ORF">TTHERM_00200560</name>
</gene>
<evidence type="ECO:0000256" key="1">
    <source>
        <dbReference type="SAM" id="SignalP"/>
    </source>
</evidence>
<dbReference type="HOGENOM" id="CLU_1108968_0_0_1"/>